<comment type="caution">
    <text evidence="1">The sequence shown here is derived from an EMBL/GenBank/DDBJ whole genome shotgun (WGS) entry which is preliminary data.</text>
</comment>
<reference evidence="2" key="1">
    <citation type="journal article" date="2023" name="G3 (Bethesda)">
        <title>Genome assembly and association tests identify interacting loci associated with vigor, precocity, and sex in interspecific pistachio rootstocks.</title>
        <authorList>
            <person name="Palmer W."/>
            <person name="Jacygrad E."/>
            <person name="Sagayaradj S."/>
            <person name="Cavanaugh K."/>
            <person name="Han R."/>
            <person name="Bertier L."/>
            <person name="Beede B."/>
            <person name="Kafkas S."/>
            <person name="Golino D."/>
            <person name="Preece J."/>
            <person name="Michelmore R."/>
        </authorList>
    </citation>
    <scope>NUCLEOTIDE SEQUENCE [LARGE SCALE GENOMIC DNA]</scope>
</reference>
<gene>
    <name evidence="1" type="ORF">Pint_16697</name>
</gene>
<sequence>MYEKIIVGTKDFDASHLIGKGGHGSVYKDELSLGNIIAVKKIHSLYTNNIANQKEFLSEIRALTEIRHRNIVKFFGFCFHSRHSFLVYEYLERGNLAAILSNEEGALELDWSKRVNIIKGMAHALSYMHHDCFPPIVHRDISSKNVLLDMEYEGHVSDFGTAKLLKPNSSNWTQLAGTYGYVPLELAYIMKVTKKCDVYSFGMLALEVILGKHPGDVLAQFSGSSTNMNIELDDMLDPRLPFPSLEVQSKLISIIDATFLCLDASPQPRPTMQIVSQLFCN</sequence>
<dbReference type="Proteomes" id="UP001163603">
    <property type="component" value="Chromosome 2"/>
</dbReference>
<protein>
    <submittedName>
        <fullName evidence="1">Uncharacterized protein</fullName>
    </submittedName>
</protein>
<proteinExistence type="predicted"/>
<evidence type="ECO:0000313" key="1">
    <source>
        <dbReference type="EMBL" id="KAJ0049568.1"/>
    </source>
</evidence>
<organism evidence="1 2">
    <name type="scientific">Pistacia integerrima</name>
    <dbReference type="NCBI Taxonomy" id="434235"/>
    <lineage>
        <taxon>Eukaryota</taxon>
        <taxon>Viridiplantae</taxon>
        <taxon>Streptophyta</taxon>
        <taxon>Embryophyta</taxon>
        <taxon>Tracheophyta</taxon>
        <taxon>Spermatophyta</taxon>
        <taxon>Magnoliopsida</taxon>
        <taxon>eudicotyledons</taxon>
        <taxon>Gunneridae</taxon>
        <taxon>Pentapetalae</taxon>
        <taxon>rosids</taxon>
        <taxon>malvids</taxon>
        <taxon>Sapindales</taxon>
        <taxon>Anacardiaceae</taxon>
        <taxon>Pistacia</taxon>
    </lineage>
</organism>
<evidence type="ECO:0000313" key="2">
    <source>
        <dbReference type="Proteomes" id="UP001163603"/>
    </source>
</evidence>
<name>A0ACC0ZEW3_9ROSI</name>
<accession>A0ACC0ZEW3</accession>
<keyword evidence="2" id="KW-1185">Reference proteome</keyword>
<dbReference type="EMBL" id="CM047737">
    <property type="protein sequence ID" value="KAJ0049568.1"/>
    <property type="molecule type" value="Genomic_DNA"/>
</dbReference>